<keyword evidence="5 6" id="KW-0472">Membrane</keyword>
<dbReference type="InterPro" id="IPR026748">
    <property type="entry name" value="Clarin"/>
</dbReference>
<evidence type="ECO:0000256" key="2">
    <source>
        <dbReference type="ARBA" id="ARBA00005787"/>
    </source>
</evidence>
<name>G0P8B1_CAEBE</name>
<evidence type="ECO:0000313" key="7">
    <source>
        <dbReference type="EMBL" id="EGT47673.1"/>
    </source>
</evidence>
<reference evidence="8" key="1">
    <citation type="submission" date="2011-07" db="EMBL/GenBank/DDBJ databases">
        <authorList>
            <consortium name="Caenorhabditis brenneri Sequencing and Analysis Consortium"/>
            <person name="Wilson R.K."/>
        </authorList>
    </citation>
    <scope>NUCLEOTIDE SEQUENCE [LARGE SCALE GENOMIC DNA]</scope>
    <source>
        <strain evidence="8">PB2801</strain>
    </source>
</reference>
<keyword evidence="8" id="KW-1185">Reference proteome</keyword>
<dbReference type="OrthoDB" id="10012538at2759"/>
<dbReference type="AlphaFoldDB" id="G0P8B1"/>
<dbReference type="EMBL" id="GL380130">
    <property type="protein sequence ID" value="EGT47673.1"/>
    <property type="molecule type" value="Genomic_DNA"/>
</dbReference>
<evidence type="ECO:0000256" key="4">
    <source>
        <dbReference type="ARBA" id="ARBA00022989"/>
    </source>
</evidence>
<accession>G0P8B1</accession>
<evidence type="ECO:0000256" key="6">
    <source>
        <dbReference type="SAM" id="Phobius"/>
    </source>
</evidence>
<comment type="similarity">
    <text evidence="2">Belongs to the clarin family.</text>
</comment>
<dbReference type="GO" id="GO:0007605">
    <property type="term" value="P:sensory perception of sound"/>
    <property type="evidence" value="ECO:0007669"/>
    <property type="project" value="UniProtKB-ARBA"/>
</dbReference>
<gene>
    <name evidence="7" type="ORF">CAEBREN_18682</name>
</gene>
<evidence type="ECO:0000313" key="8">
    <source>
        <dbReference type="Proteomes" id="UP000008068"/>
    </source>
</evidence>
<dbReference type="PANTHER" id="PTHR31548">
    <property type="entry name" value="CLARIN"/>
    <property type="match status" value="1"/>
</dbReference>
<keyword evidence="3 6" id="KW-0812">Transmembrane</keyword>
<dbReference type="InParanoid" id="G0P8B1"/>
<dbReference type="Proteomes" id="UP000008068">
    <property type="component" value="Unassembled WGS sequence"/>
</dbReference>
<dbReference type="GO" id="GO:0016020">
    <property type="term" value="C:membrane"/>
    <property type="evidence" value="ECO:0007669"/>
    <property type="project" value="UniProtKB-SubCell"/>
</dbReference>
<organism evidence="8">
    <name type="scientific">Caenorhabditis brenneri</name>
    <name type="common">Nematode worm</name>
    <dbReference type="NCBI Taxonomy" id="135651"/>
    <lineage>
        <taxon>Eukaryota</taxon>
        <taxon>Metazoa</taxon>
        <taxon>Ecdysozoa</taxon>
        <taxon>Nematoda</taxon>
        <taxon>Chromadorea</taxon>
        <taxon>Rhabditida</taxon>
        <taxon>Rhabditina</taxon>
        <taxon>Rhabditomorpha</taxon>
        <taxon>Rhabditoidea</taxon>
        <taxon>Rhabditidae</taxon>
        <taxon>Peloderinae</taxon>
        <taxon>Caenorhabditis</taxon>
    </lineage>
</organism>
<dbReference type="eggNOG" id="ENOG502S185">
    <property type="taxonomic scope" value="Eukaryota"/>
</dbReference>
<proteinExistence type="inferred from homology"/>
<dbReference type="HOGENOM" id="CLU_106558_1_0_1"/>
<protein>
    <submittedName>
        <fullName evidence="7">Uncharacterized protein</fullName>
    </submittedName>
</protein>
<dbReference type="PANTHER" id="PTHR31548:SF1">
    <property type="entry name" value="LD47387P"/>
    <property type="match status" value="1"/>
</dbReference>
<sequence length="161" mass="18218">MLSCKKLLFYTSQCSKFHDSIFFTLIAGCSEYWARAEVIDTRKFRHAGSVHTGIFVGNREIDFGQGGVSNRFTAISHGGALALFYSQFQSSFKISMLLEEHHDIGFTTFNQASLSYAFYMSLCALFSLYIPPLTLVVFTEKIAIRSRSKTPTNFDPTLMLY</sequence>
<dbReference type="STRING" id="135651.G0P8B1"/>
<evidence type="ECO:0000256" key="5">
    <source>
        <dbReference type="ARBA" id="ARBA00023136"/>
    </source>
</evidence>
<evidence type="ECO:0000256" key="3">
    <source>
        <dbReference type="ARBA" id="ARBA00022692"/>
    </source>
</evidence>
<evidence type="ECO:0000256" key="1">
    <source>
        <dbReference type="ARBA" id="ARBA00004141"/>
    </source>
</evidence>
<keyword evidence="4 6" id="KW-1133">Transmembrane helix</keyword>
<comment type="subcellular location">
    <subcellularLocation>
        <location evidence="1">Membrane</location>
        <topology evidence="1">Multi-pass membrane protein</topology>
    </subcellularLocation>
</comment>
<feature type="transmembrane region" description="Helical" evidence="6">
    <location>
        <begin position="116"/>
        <end position="139"/>
    </location>
</feature>